<dbReference type="CDD" id="cd05213">
    <property type="entry name" value="NAD_bind_Glutamyl_tRNA_reduct"/>
    <property type="match status" value="1"/>
</dbReference>
<dbReference type="Gene3D" id="3.40.50.720">
    <property type="entry name" value="NAD(P)-binding Rossmann-like Domain"/>
    <property type="match status" value="1"/>
</dbReference>
<evidence type="ECO:0000259" key="15">
    <source>
        <dbReference type="Pfam" id="PF00745"/>
    </source>
</evidence>
<evidence type="ECO:0000256" key="4">
    <source>
        <dbReference type="ARBA" id="ARBA00022857"/>
    </source>
</evidence>
<feature type="domain" description="Glutamyl-tRNA reductase N-terminal" evidence="17">
    <location>
        <begin position="28"/>
        <end position="175"/>
    </location>
</feature>
<feature type="binding site" evidence="9 12">
    <location>
        <begin position="208"/>
        <end position="213"/>
    </location>
    <ligand>
        <name>NADP(+)</name>
        <dbReference type="ChEBI" id="CHEBI:58349"/>
    </ligand>
</feature>
<dbReference type="EC" id="1.2.1.70" evidence="3 9"/>
<dbReference type="PROSITE" id="PS00747">
    <property type="entry name" value="GLUTR"/>
    <property type="match status" value="1"/>
</dbReference>
<evidence type="ECO:0000256" key="8">
    <source>
        <dbReference type="ARBA" id="ARBA00068659"/>
    </source>
</evidence>
<dbReference type="Pfam" id="PF00745">
    <property type="entry name" value="GlutR_dimer"/>
    <property type="match status" value="1"/>
</dbReference>
<dbReference type="SUPFAM" id="SSF69075">
    <property type="entry name" value="Glutamyl tRNA-reductase dimerization domain"/>
    <property type="match status" value="1"/>
</dbReference>
<evidence type="ECO:0000256" key="1">
    <source>
        <dbReference type="ARBA" id="ARBA00005059"/>
    </source>
</evidence>
<dbReference type="InterPro" id="IPR015895">
    <property type="entry name" value="4pyrrol_synth_GluRdtase_N"/>
</dbReference>
<dbReference type="InterPro" id="IPR036291">
    <property type="entry name" value="NAD(P)-bd_dom_sf"/>
</dbReference>
<feature type="domain" description="Quinate/shikimate 5-dehydrogenase/glutamyl-tRNA reductase" evidence="16">
    <location>
        <begin position="190"/>
        <end position="325"/>
    </location>
</feature>
<comment type="pathway">
    <text evidence="1 9 14">Porphyrin-containing compound metabolism; protoporphyrin-IX biosynthesis; 5-aminolevulinate from L-glutamyl-tRNA(Glu): step 1/2.</text>
</comment>
<dbReference type="Gene3D" id="3.30.460.30">
    <property type="entry name" value="Glutamyl-tRNA reductase, N-terminal domain"/>
    <property type="match status" value="1"/>
</dbReference>
<evidence type="ECO:0000256" key="7">
    <source>
        <dbReference type="ARBA" id="ARBA00047464"/>
    </source>
</evidence>
<dbReference type="InterPro" id="IPR015896">
    <property type="entry name" value="4pyrrol_synth_GluRdtase_dimer"/>
</dbReference>
<dbReference type="GO" id="GO:0008883">
    <property type="term" value="F:glutamyl-tRNA reductase activity"/>
    <property type="evidence" value="ECO:0007669"/>
    <property type="project" value="UniProtKB-UniRule"/>
</dbReference>
<feature type="domain" description="Tetrapyrrole biosynthesis glutamyl-tRNA reductase dimerisation" evidence="15">
    <location>
        <begin position="340"/>
        <end position="439"/>
    </location>
</feature>
<protein>
    <recommendedName>
        <fullName evidence="8 9">Glutamyl-tRNA reductase</fullName>
        <shortName evidence="9">GluTR</shortName>
        <ecNumber evidence="3 9">1.2.1.70</ecNumber>
    </recommendedName>
</protein>
<evidence type="ECO:0000256" key="2">
    <source>
        <dbReference type="ARBA" id="ARBA00005916"/>
    </source>
</evidence>
<dbReference type="SUPFAM" id="SSF51735">
    <property type="entry name" value="NAD(P)-binding Rossmann-fold domains"/>
    <property type="match status" value="1"/>
</dbReference>
<dbReference type="Pfam" id="PF05201">
    <property type="entry name" value="GlutR_N"/>
    <property type="match status" value="1"/>
</dbReference>
<comment type="domain">
    <text evidence="9">Possesses an unusual extended V-shaped dimeric structure with each monomer consisting of three distinct domains arranged along a curved 'spinal' alpha-helix. The N-terminal catalytic domain specifically recognizes the glutamate moiety of the substrate. The second domain is the NADPH-binding domain, and the third C-terminal domain is responsible for dimerization.</text>
</comment>
<dbReference type="InterPro" id="IPR036453">
    <property type="entry name" value="GluRdtase_dimer_dom_sf"/>
</dbReference>
<dbReference type="UniPathway" id="UPA00251">
    <property type="reaction ID" value="UER00316"/>
</dbReference>
<dbReference type="InterPro" id="IPR006151">
    <property type="entry name" value="Shikm_DH/Glu-tRNA_Rdtase"/>
</dbReference>
<feature type="active site" description="Nucleophile" evidence="9 10">
    <location>
        <position position="71"/>
    </location>
</feature>
<feature type="binding site" evidence="9 11">
    <location>
        <begin position="70"/>
        <end position="73"/>
    </location>
    <ligand>
        <name>substrate</name>
    </ligand>
</feature>
<dbReference type="GO" id="GO:0050661">
    <property type="term" value="F:NADP binding"/>
    <property type="evidence" value="ECO:0007669"/>
    <property type="project" value="InterPro"/>
</dbReference>
<evidence type="ECO:0000256" key="9">
    <source>
        <dbReference type="HAMAP-Rule" id="MF_00087"/>
    </source>
</evidence>
<accession>A0A2A4T4C4</accession>
<gene>
    <name evidence="9" type="primary">hemA</name>
    <name evidence="18" type="ORF">COB67_06530</name>
</gene>
<dbReference type="EMBL" id="NVSR01000035">
    <property type="protein sequence ID" value="PCI28362.1"/>
    <property type="molecule type" value="Genomic_DNA"/>
</dbReference>
<dbReference type="AlphaFoldDB" id="A0A2A4T4C4"/>
<evidence type="ECO:0000256" key="12">
    <source>
        <dbReference type="PIRSR" id="PIRSR000445-3"/>
    </source>
</evidence>
<keyword evidence="4 9" id="KW-0521">NADP</keyword>
<name>A0A2A4T4C4_9DELT</name>
<keyword evidence="5 9" id="KW-0560">Oxidoreductase</keyword>
<dbReference type="HAMAP" id="MF_00087">
    <property type="entry name" value="Glu_tRNA_reductase"/>
    <property type="match status" value="1"/>
</dbReference>
<comment type="subunit">
    <text evidence="9">Homodimer.</text>
</comment>
<dbReference type="FunFam" id="3.40.50.720:FF:000031">
    <property type="entry name" value="Glutamyl-tRNA reductase"/>
    <property type="match status" value="1"/>
</dbReference>
<evidence type="ECO:0000256" key="14">
    <source>
        <dbReference type="RuleBase" id="RU000584"/>
    </source>
</evidence>
<dbReference type="PANTHER" id="PTHR43013:SF1">
    <property type="entry name" value="GLUTAMYL-TRNA REDUCTASE"/>
    <property type="match status" value="1"/>
</dbReference>
<comment type="function">
    <text evidence="9">Catalyzes the NADPH-dependent reduction of glutamyl-tRNA(Glu) to glutamate 1-semialdehyde (GSA).</text>
</comment>
<dbReference type="PANTHER" id="PTHR43013">
    <property type="entry name" value="GLUTAMYL-TRNA REDUCTASE"/>
    <property type="match status" value="1"/>
</dbReference>
<evidence type="ECO:0000259" key="17">
    <source>
        <dbReference type="Pfam" id="PF05201"/>
    </source>
</evidence>
<dbReference type="Proteomes" id="UP000218113">
    <property type="component" value="Unassembled WGS sequence"/>
</dbReference>
<sequence>MFSISEIQVMRISVTRAIKEIMKLGILTASYKTVAIEVREKLAVPEKDVAPLIAYLKSECQVEEMMVVSTCNRVELYFHALNPLQQAEKVEQAFLCFIKQENLNFKFQRVFGREAIKHIFRVVSSLESMVIGESQIAGQIKNFFHLSVEGGGCGFLLNQVMNRAFLTSKRVRHETAIARFAVSISFAAVELAKKIFDEMSDKVILVIGAGEMAELAIGHLLKAGCSQLLVTNRTFSRAVSLAEKFNGSAVRFEQMESHLEMADIVISSTGAKGFILEPKMIKKSMKRRKHRSVFLIDIAVPRDIDPAINKVSNAYVYDIDDLQTVVDSNLKARQREAGHAEDIIEEELDKVEDWLAVLDVVPTIRSFREKVLDLANVELQKGMSQMGDLTAKQERAVRSMMNGFAYKLLHEPTVMIKQKAKEGMISSEYLQVMNDLFDLKKQEEVQQSSKVVRIK</sequence>
<dbReference type="GO" id="GO:0019353">
    <property type="term" value="P:protoporphyrinogen IX biosynthetic process from glutamate"/>
    <property type="evidence" value="ECO:0007669"/>
    <property type="project" value="TreeGrafter"/>
</dbReference>
<feature type="binding site" evidence="9 11">
    <location>
        <begin position="133"/>
        <end position="135"/>
    </location>
    <ligand>
        <name>substrate</name>
    </ligand>
</feature>
<evidence type="ECO:0000259" key="16">
    <source>
        <dbReference type="Pfam" id="PF01488"/>
    </source>
</evidence>
<evidence type="ECO:0000256" key="11">
    <source>
        <dbReference type="PIRSR" id="PIRSR000445-2"/>
    </source>
</evidence>
<evidence type="ECO:0000313" key="18">
    <source>
        <dbReference type="EMBL" id="PCI28362.1"/>
    </source>
</evidence>
<comment type="caution">
    <text evidence="18">The sequence shown here is derived from an EMBL/GenBank/DDBJ whole genome shotgun (WGS) entry which is preliminary data.</text>
</comment>
<evidence type="ECO:0000256" key="13">
    <source>
        <dbReference type="PIRSR" id="PIRSR000445-4"/>
    </source>
</evidence>
<evidence type="ECO:0000256" key="3">
    <source>
        <dbReference type="ARBA" id="ARBA00012970"/>
    </source>
</evidence>
<feature type="binding site" evidence="9 11">
    <location>
        <position position="139"/>
    </location>
    <ligand>
        <name>substrate</name>
    </ligand>
</feature>
<evidence type="ECO:0000256" key="5">
    <source>
        <dbReference type="ARBA" id="ARBA00023002"/>
    </source>
</evidence>
<dbReference type="InterPro" id="IPR036343">
    <property type="entry name" value="GluRdtase_N_sf"/>
</dbReference>
<feature type="site" description="Important for activity" evidence="9 13">
    <location>
        <position position="118"/>
    </location>
</feature>
<dbReference type="InterPro" id="IPR000343">
    <property type="entry name" value="4pyrrol_synth_GluRdtase"/>
</dbReference>
<organism evidence="18 19">
    <name type="scientific">SAR324 cluster bacterium</name>
    <dbReference type="NCBI Taxonomy" id="2024889"/>
    <lineage>
        <taxon>Bacteria</taxon>
        <taxon>Deltaproteobacteria</taxon>
        <taxon>SAR324 cluster</taxon>
    </lineage>
</organism>
<keyword evidence="6 9" id="KW-0627">Porphyrin biosynthesis</keyword>
<dbReference type="NCBIfam" id="TIGR01035">
    <property type="entry name" value="hemA"/>
    <property type="match status" value="1"/>
</dbReference>
<reference evidence="19" key="1">
    <citation type="submission" date="2017-08" db="EMBL/GenBank/DDBJ databases">
        <title>A dynamic microbial community with high functional redundancy inhabits the cold, oxic subseafloor aquifer.</title>
        <authorList>
            <person name="Tully B.J."/>
            <person name="Wheat C.G."/>
            <person name="Glazer B.T."/>
            <person name="Huber J.A."/>
        </authorList>
    </citation>
    <scope>NUCLEOTIDE SEQUENCE [LARGE SCALE GENOMIC DNA]</scope>
</reference>
<evidence type="ECO:0000256" key="6">
    <source>
        <dbReference type="ARBA" id="ARBA00023244"/>
    </source>
</evidence>
<comment type="similarity">
    <text evidence="2 9 14">Belongs to the glutamyl-tRNA reductase family.</text>
</comment>
<dbReference type="PIRSF" id="PIRSF000445">
    <property type="entry name" value="4pyrrol_synth_GluRdtase"/>
    <property type="match status" value="1"/>
</dbReference>
<comment type="catalytic activity">
    <reaction evidence="7 9 14">
        <text>(S)-4-amino-5-oxopentanoate + tRNA(Glu) + NADP(+) = L-glutamyl-tRNA(Glu) + NADPH + H(+)</text>
        <dbReference type="Rhea" id="RHEA:12344"/>
        <dbReference type="Rhea" id="RHEA-COMP:9663"/>
        <dbReference type="Rhea" id="RHEA-COMP:9680"/>
        <dbReference type="ChEBI" id="CHEBI:15378"/>
        <dbReference type="ChEBI" id="CHEBI:57501"/>
        <dbReference type="ChEBI" id="CHEBI:57783"/>
        <dbReference type="ChEBI" id="CHEBI:58349"/>
        <dbReference type="ChEBI" id="CHEBI:78442"/>
        <dbReference type="ChEBI" id="CHEBI:78520"/>
        <dbReference type="EC" id="1.2.1.70"/>
    </reaction>
</comment>
<dbReference type="FunFam" id="3.30.460.30:FF:000001">
    <property type="entry name" value="Glutamyl-tRNA reductase"/>
    <property type="match status" value="1"/>
</dbReference>
<proteinExistence type="inferred from homology"/>
<feature type="binding site" evidence="9 11">
    <location>
        <position position="128"/>
    </location>
    <ligand>
        <name>substrate</name>
    </ligand>
</feature>
<dbReference type="Pfam" id="PF01488">
    <property type="entry name" value="Shikimate_DH"/>
    <property type="match status" value="1"/>
</dbReference>
<evidence type="ECO:0000313" key="19">
    <source>
        <dbReference type="Proteomes" id="UP000218113"/>
    </source>
</evidence>
<dbReference type="InterPro" id="IPR018214">
    <property type="entry name" value="GluRdtase_CS"/>
</dbReference>
<evidence type="ECO:0000256" key="10">
    <source>
        <dbReference type="PIRSR" id="PIRSR000445-1"/>
    </source>
</evidence>
<comment type="miscellaneous">
    <text evidence="9">During catalysis, the active site Cys acts as a nucleophile attacking the alpha-carbonyl group of tRNA-bound glutamate with the formation of a thioester intermediate between enzyme and glutamate, and the concomitant release of tRNA(Glu). The thioester intermediate is finally reduced by direct hydride transfer from NADPH, to form the product GSA.</text>
</comment>
<dbReference type="SUPFAM" id="SSF69742">
    <property type="entry name" value="Glutamyl tRNA-reductase catalytic, N-terminal domain"/>
    <property type="match status" value="1"/>
</dbReference>